<dbReference type="RefSeq" id="WP_149428214.1">
    <property type="nucleotide sequence ID" value="NZ_VLNY01000001.1"/>
</dbReference>
<evidence type="ECO:0000313" key="3">
    <source>
        <dbReference type="Proteomes" id="UP000322244"/>
    </source>
</evidence>
<protein>
    <submittedName>
        <fullName evidence="2">Uncharacterized protein</fullName>
    </submittedName>
</protein>
<gene>
    <name evidence="2" type="ORF">FOY51_00245</name>
</gene>
<dbReference type="AlphaFoldDB" id="A0A5A7SEC3"/>
<proteinExistence type="predicted"/>
<evidence type="ECO:0000256" key="1">
    <source>
        <dbReference type="SAM" id="Phobius"/>
    </source>
</evidence>
<dbReference type="EMBL" id="VLNY01000001">
    <property type="protein sequence ID" value="KAA0024438.1"/>
    <property type="molecule type" value="Genomic_DNA"/>
</dbReference>
<reference evidence="2 3" key="1">
    <citation type="submission" date="2019-07" db="EMBL/GenBank/DDBJ databases">
        <title>Rhodococcus cavernicolus sp. nov., isolated from a cave.</title>
        <authorList>
            <person name="Lee S.D."/>
        </authorList>
    </citation>
    <scope>NUCLEOTIDE SEQUENCE [LARGE SCALE GENOMIC DNA]</scope>
    <source>
        <strain evidence="2 3">C1-24</strain>
    </source>
</reference>
<dbReference type="OrthoDB" id="4460669at2"/>
<keyword evidence="1" id="KW-0472">Membrane</keyword>
<keyword evidence="1" id="KW-1133">Transmembrane helix</keyword>
<keyword evidence="3" id="KW-1185">Reference proteome</keyword>
<dbReference type="Proteomes" id="UP000322244">
    <property type="component" value="Unassembled WGS sequence"/>
</dbReference>
<sequence>MKSIPFTIAVLFGAFFTITDGGFGWIHNWFAWFLYVVVVGLLLLIGRRMWVAAGASWLQYGKATLDTYNLVSIEWKAAGASRVLDLVDVHGVRVRAVPVRELQENQALWDLVYNGILHSAASGKCDVSDRATMFLKIPRGLGHS</sequence>
<keyword evidence="1" id="KW-0812">Transmembrane</keyword>
<comment type="caution">
    <text evidence="2">The sequence shown here is derived from an EMBL/GenBank/DDBJ whole genome shotgun (WGS) entry which is preliminary data.</text>
</comment>
<evidence type="ECO:0000313" key="2">
    <source>
        <dbReference type="EMBL" id="KAA0024438.1"/>
    </source>
</evidence>
<organism evidence="2 3">
    <name type="scientific">Antrihabitans cavernicola</name>
    <dbReference type="NCBI Taxonomy" id="2495913"/>
    <lineage>
        <taxon>Bacteria</taxon>
        <taxon>Bacillati</taxon>
        <taxon>Actinomycetota</taxon>
        <taxon>Actinomycetes</taxon>
        <taxon>Mycobacteriales</taxon>
        <taxon>Nocardiaceae</taxon>
        <taxon>Antrihabitans</taxon>
    </lineage>
</organism>
<accession>A0A5A7SEC3</accession>
<name>A0A5A7SEC3_9NOCA</name>
<feature type="transmembrane region" description="Helical" evidence="1">
    <location>
        <begin position="29"/>
        <end position="46"/>
    </location>
</feature>